<dbReference type="EMBL" id="PGGW01000019">
    <property type="protein sequence ID" value="PJE98398.1"/>
    <property type="molecule type" value="Genomic_DNA"/>
</dbReference>
<dbReference type="PANTHER" id="PTHR43818">
    <property type="entry name" value="BCDNA.GH03377"/>
    <property type="match status" value="1"/>
</dbReference>
<sequence length="433" mass="45218">MNAASAAASAAGVPLPVVLAGARGHGRRHLDNIRRLAGEGLVRLAGICEPVPLTGRELDGLGPVEQSTDLAGLLERTGARVAVVCTPIHTHVDLALTAAERGVHLLLEKPPAPSYAEFERLTEGLATAGVACQIGFQSLGSQAVTAVRELVADGAIGRVRGIGAAGAWARDLAYWHRAGWAGRRRLDGRDVVDGVLTNPLAHAVATALRIDGGDRAEDVAGVELELYRANPIEADDTSCARLRTVHGDGTTGEITAAVTLCARRPGEPYVVVHGTEGRVTLWYKADRVRLERHGHAPETTEYARTDLLRNLLAHLADGTELLVPPGRTGAFMRLVEAVRTAPEPRPLPPEAWYTEPGPDGGGSARRIVDGIDELVAAGAERLGLYSETAPELARSGGPYVPWAVPAAPATLAAPGGETAETAETGETGEEAGA</sequence>
<dbReference type="SUPFAM" id="SSF51735">
    <property type="entry name" value="NAD(P)-binding Rossmann-fold domains"/>
    <property type="match status" value="1"/>
</dbReference>
<organism evidence="5 6">
    <name type="scientific">Streptomyces carminius</name>
    <dbReference type="NCBI Taxonomy" id="2665496"/>
    <lineage>
        <taxon>Bacteria</taxon>
        <taxon>Bacillati</taxon>
        <taxon>Actinomycetota</taxon>
        <taxon>Actinomycetes</taxon>
        <taxon>Kitasatosporales</taxon>
        <taxon>Streptomycetaceae</taxon>
        <taxon>Streptomyces</taxon>
    </lineage>
</organism>
<evidence type="ECO:0000256" key="1">
    <source>
        <dbReference type="ARBA" id="ARBA00023002"/>
    </source>
</evidence>
<reference evidence="5 6" key="1">
    <citation type="submission" date="2017-11" db="EMBL/GenBank/DDBJ databases">
        <title>Streptomyces carmine sp. nov., a novel actinomycete isolated from Sophora alopecuroides in Xinjiang, China.</title>
        <authorList>
            <person name="Wang Y."/>
            <person name="Luo X."/>
            <person name="Wan C."/>
            <person name="Zhang L."/>
        </authorList>
    </citation>
    <scope>NUCLEOTIDE SEQUENCE [LARGE SCALE GENOMIC DNA]</scope>
    <source>
        <strain evidence="5 6">TRM SA0054</strain>
    </source>
</reference>
<keyword evidence="1" id="KW-0560">Oxidoreductase</keyword>
<dbReference type="InterPro" id="IPR036291">
    <property type="entry name" value="NAD(P)-bd_dom_sf"/>
</dbReference>
<dbReference type="GO" id="GO:0000166">
    <property type="term" value="F:nucleotide binding"/>
    <property type="evidence" value="ECO:0007669"/>
    <property type="project" value="InterPro"/>
</dbReference>
<feature type="domain" description="GFO/IDH/MocA-like oxidoreductase" evidence="4">
    <location>
        <begin position="145"/>
        <end position="279"/>
    </location>
</feature>
<evidence type="ECO:0000256" key="2">
    <source>
        <dbReference type="SAM" id="MobiDB-lite"/>
    </source>
</evidence>
<dbReference type="RefSeq" id="WP_100201236.1">
    <property type="nucleotide sequence ID" value="NZ_PGGW01000019.1"/>
</dbReference>
<evidence type="ECO:0000313" key="6">
    <source>
        <dbReference type="Proteomes" id="UP000230407"/>
    </source>
</evidence>
<dbReference type="InterPro" id="IPR055170">
    <property type="entry name" value="GFO_IDH_MocA-like_dom"/>
</dbReference>
<dbReference type="Pfam" id="PF22725">
    <property type="entry name" value="GFO_IDH_MocA_C3"/>
    <property type="match status" value="1"/>
</dbReference>
<dbReference type="SUPFAM" id="SSF55347">
    <property type="entry name" value="Glyceraldehyde-3-phosphate dehydrogenase-like, C-terminal domain"/>
    <property type="match status" value="1"/>
</dbReference>
<dbReference type="GO" id="GO:0016491">
    <property type="term" value="F:oxidoreductase activity"/>
    <property type="evidence" value="ECO:0007669"/>
    <property type="project" value="UniProtKB-KW"/>
</dbReference>
<dbReference type="AlphaFoldDB" id="A0A2M8M2G6"/>
<proteinExistence type="predicted"/>
<dbReference type="Pfam" id="PF01408">
    <property type="entry name" value="GFO_IDH_MocA"/>
    <property type="match status" value="1"/>
</dbReference>
<comment type="caution">
    <text evidence="5">The sequence shown here is derived from an EMBL/GenBank/DDBJ whole genome shotgun (WGS) entry which is preliminary data.</text>
</comment>
<name>A0A2M8M2G6_9ACTN</name>
<feature type="region of interest" description="Disordered" evidence="2">
    <location>
        <begin position="411"/>
        <end position="433"/>
    </location>
</feature>
<dbReference type="InterPro" id="IPR050463">
    <property type="entry name" value="Gfo/Idh/MocA_oxidrdct_glycsds"/>
</dbReference>
<dbReference type="InterPro" id="IPR000683">
    <property type="entry name" value="Gfo/Idh/MocA-like_OxRdtase_N"/>
</dbReference>
<evidence type="ECO:0000313" key="5">
    <source>
        <dbReference type="EMBL" id="PJE98398.1"/>
    </source>
</evidence>
<evidence type="ECO:0000259" key="4">
    <source>
        <dbReference type="Pfam" id="PF22725"/>
    </source>
</evidence>
<dbReference type="PANTHER" id="PTHR43818:SF11">
    <property type="entry name" value="BCDNA.GH03377"/>
    <property type="match status" value="1"/>
</dbReference>
<evidence type="ECO:0000259" key="3">
    <source>
        <dbReference type="Pfam" id="PF01408"/>
    </source>
</evidence>
<dbReference type="Proteomes" id="UP000230407">
    <property type="component" value="Unassembled WGS sequence"/>
</dbReference>
<keyword evidence="6" id="KW-1185">Reference proteome</keyword>
<accession>A0A2M8M2G6</accession>
<gene>
    <name evidence="5" type="ORF">CUT44_06720</name>
</gene>
<dbReference type="Gene3D" id="3.30.360.10">
    <property type="entry name" value="Dihydrodipicolinate Reductase, domain 2"/>
    <property type="match status" value="1"/>
</dbReference>
<dbReference type="Gene3D" id="3.40.50.720">
    <property type="entry name" value="NAD(P)-binding Rossmann-like Domain"/>
    <property type="match status" value="1"/>
</dbReference>
<feature type="compositionally biased region" description="Low complexity" evidence="2">
    <location>
        <begin position="411"/>
        <end position="425"/>
    </location>
</feature>
<protein>
    <submittedName>
        <fullName evidence="5">Oxidoreductase</fullName>
    </submittedName>
</protein>
<feature type="domain" description="Gfo/Idh/MocA-like oxidoreductase N-terminal" evidence="3">
    <location>
        <begin position="17"/>
        <end position="136"/>
    </location>
</feature>